<sequence>MMLPWAAAALAVLSACPSAYAMPPLYQPGDLDNNNGTANGTADGNSTSTDPMAACKLPAHINVWLSSGFAPNFFDCVPSQGTVQGFMFFVDFPDARANTTEVSPKGIYDSIVPAANDWIKTSSYGQVSLDIAADTSKFHRMPAATSSYGWESMTSEMHAQYVQDALDAYLEDQALPKAIDVLYVMAPPSASGFPNSLTTAFNPKTRPKSAGGEVMVARRAVTMGIDVYDPSHGYRVLDHETGHTMCLADYYPTDRTNSLGYFVAGFSVMGDSTQPGPDHFAWDKWRMGWLPDMAVECVAVSDMMMTTRHILTPLEQTPESGKTQAVVIAVSDTKALVAEARTRNGVDDQFCGPGVLLYTVDTQLSSGNGPIRVLNNTPDVYTCGGYPANRAPLSFEEGRSRSLTAEEFSVTVSLTDQVGMDQFIIEVKRI</sequence>
<reference evidence="2 3" key="1">
    <citation type="submission" date="2023-01" db="EMBL/GenBank/DDBJ databases">
        <title>Analysis of 21 Apiospora genomes using comparative genomics revels a genus with tremendous synthesis potential of carbohydrate active enzymes and secondary metabolites.</title>
        <authorList>
            <person name="Sorensen T."/>
        </authorList>
    </citation>
    <scope>NUCLEOTIDE SEQUENCE [LARGE SCALE GENOMIC DNA]</scope>
    <source>
        <strain evidence="2 3">CBS 117206</strain>
    </source>
</reference>
<feature type="signal peptide" evidence="1">
    <location>
        <begin position="1"/>
        <end position="21"/>
    </location>
</feature>
<feature type="chain" id="PRO_5043373593" description="M6 family metalloprotease domain-containing protein" evidence="1">
    <location>
        <begin position="22"/>
        <end position="430"/>
    </location>
</feature>
<proteinExistence type="predicted"/>
<name>A0AAW0RAJ7_9PEZI</name>
<dbReference type="AlphaFoldDB" id="A0AAW0RAJ7"/>
<evidence type="ECO:0000256" key="1">
    <source>
        <dbReference type="SAM" id="SignalP"/>
    </source>
</evidence>
<gene>
    <name evidence="2" type="ORF">PG999_000015</name>
</gene>
<protein>
    <recommendedName>
        <fullName evidence="4">M6 family metalloprotease domain-containing protein</fullName>
    </recommendedName>
</protein>
<dbReference type="EMBL" id="JAQQWP010000001">
    <property type="protein sequence ID" value="KAK8131842.1"/>
    <property type="molecule type" value="Genomic_DNA"/>
</dbReference>
<evidence type="ECO:0008006" key="4">
    <source>
        <dbReference type="Google" id="ProtNLM"/>
    </source>
</evidence>
<dbReference type="PANTHER" id="PTHR41775">
    <property type="entry name" value="SECRETED PROTEIN-RELATED"/>
    <property type="match status" value="1"/>
</dbReference>
<accession>A0AAW0RAJ7</accession>
<evidence type="ECO:0000313" key="3">
    <source>
        <dbReference type="Proteomes" id="UP001392437"/>
    </source>
</evidence>
<dbReference type="Proteomes" id="UP001392437">
    <property type="component" value="Unassembled WGS sequence"/>
</dbReference>
<comment type="caution">
    <text evidence="2">The sequence shown here is derived from an EMBL/GenBank/DDBJ whole genome shotgun (WGS) entry which is preliminary data.</text>
</comment>
<organism evidence="2 3">
    <name type="scientific">Apiospora kogelbergensis</name>
    <dbReference type="NCBI Taxonomy" id="1337665"/>
    <lineage>
        <taxon>Eukaryota</taxon>
        <taxon>Fungi</taxon>
        <taxon>Dikarya</taxon>
        <taxon>Ascomycota</taxon>
        <taxon>Pezizomycotina</taxon>
        <taxon>Sordariomycetes</taxon>
        <taxon>Xylariomycetidae</taxon>
        <taxon>Amphisphaeriales</taxon>
        <taxon>Apiosporaceae</taxon>
        <taxon>Apiospora</taxon>
    </lineage>
</organism>
<keyword evidence="3" id="KW-1185">Reference proteome</keyword>
<keyword evidence="1" id="KW-0732">Signal</keyword>
<evidence type="ECO:0000313" key="2">
    <source>
        <dbReference type="EMBL" id="KAK8131842.1"/>
    </source>
</evidence>
<dbReference type="PANTHER" id="PTHR41775:SF1">
    <property type="entry name" value="PEPTIDASE M6-LIKE DOMAIN-CONTAINING PROTEIN"/>
    <property type="match status" value="1"/>
</dbReference>